<protein>
    <submittedName>
        <fullName evidence="1">Uncharacterized protein</fullName>
    </submittedName>
</protein>
<dbReference type="EMBL" id="OBEB01000001">
    <property type="protein sequence ID" value="SNY43219.1"/>
    <property type="molecule type" value="Genomic_DNA"/>
</dbReference>
<name>A0A285I5J3_9GAMM</name>
<accession>A0A285I5J3</accession>
<evidence type="ECO:0000313" key="2">
    <source>
        <dbReference type="Proteomes" id="UP000219353"/>
    </source>
</evidence>
<gene>
    <name evidence="1" type="ORF">SAMN06297280_0550</name>
</gene>
<reference evidence="2" key="1">
    <citation type="submission" date="2017-09" db="EMBL/GenBank/DDBJ databases">
        <authorList>
            <person name="Varghese N."/>
            <person name="Submissions S."/>
        </authorList>
    </citation>
    <scope>NUCLEOTIDE SEQUENCE [LARGE SCALE GENOMIC DNA]</scope>
    <source>
        <strain evidence="2">CGMCC 1.12461</strain>
    </source>
</reference>
<proteinExistence type="predicted"/>
<dbReference type="AlphaFoldDB" id="A0A285I5J3"/>
<organism evidence="1 2">
    <name type="scientific">Arsukibacterium tuosuense</name>
    <dbReference type="NCBI Taxonomy" id="1323745"/>
    <lineage>
        <taxon>Bacteria</taxon>
        <taxon>Pseudomonadati</taxon>
        <taxon>Pseudomonadota</taxon>
        <taxon>Gammaproteobacteria</taxon>
        <taxon>Chromatiales</taxon>
        <taxon>Chromatiaceae</taxon>
        <taxon>Arsukibacterium</taxon>
    </lineage>
</organism>
<evidence type="ECO:0000313" key="1">
    <source>
        <dbReference type="EMBL" id="SNY43219.1"/>
    </source>
</evidence>
<sequence length="38" mass="4484">MLIRYLAHNAHSTREQLVASAEGALYWRLLYSERKAKH</sequence>
<dbReference type="Proteomes" id="UP000219353">
    <property type="component" value="Unassembled WGS sequence"/>
</dbReference>
<keyword evidence="2" id="KW-1185">Reference proteome</keyword>